<dbReference type="GO" id="GO:0005737">
    <property type="term" value="C:cytoplasm"/>
    <property type="evidence" value="ECO:0007669"/>
    <property type="project" value="UniProtKB-SubCell"/>
</dbReference>
<reference evidence="12 13" key="1">
    <citation type="submission" date="2017-03" db="EMBL/GenBank/DDBJ databases">
        <title>Genomes of endolithic fungi from Antarctica.</title>
        <authorList>
            <person name="Coleine C."/>
            <person name="Masonjones S."/>
            <person name="Stajich J.E."/>
        </authorList>
    </citation>
    <scope>NUCLEOTIDE SEQUENCE [LARGE SCALE GENOMIC DNA]</scope>
    <source>
        <strain evidence="12 13">CCFEE 5187</strain>
    </source>
</reference>
<dbReference type="PANTHER" id="PTHR44111">
    <property type="entry name" value="ELONGATOR COMPLEX PROTEIN 2"/>
    <property type="match status" value="1"/>
</dbReference>
<evidence type="ECO:0000256" key="9">
    <source>
        <dbReference type="ARBA" id="ARBA00022737"/>
    </source>
</evidence>
<dbReference type="SUPFAM" id="SSF50978">
    <property type="entry name" value="WD40 repeat-like"/>
    <property type="match status" value="1"/>
</dbReference>
<evidence type="ECO:0000256" key="6">
    <source>
        <dbReference type="ARBA" id="ARBA00022490"/>
    </source>
</evidence>
<dbReference type="EMBL" id="NAJN01000326">
    <property type="protein sequence ID" value="TKA74927.1"/>
    <property type="molecule type" value="Genomic_DNA"/>
</dbReference>
<keyword evidence="13" id="KW-1185">Reference proteome</keyword>
<feature type="repeat" description="WD" evidence="11">
    <location>
        <begin position="209"/>
        <end position="254"/>
    </location>
</feature>
<accession>A0A4U0XFR8</accession>
<evidence type="ECO:0000256" key="1">
    <source>
        <dbReference type="ARBA" id="ARBA00004123"/>
    </source>
</evidence>
<dbReference type="STRING" id="331657.A0A4U0XFR8"/>
<evidence type="ECO:0000256" key="8">
    <source>
        <dbReference type="ARBA" id="ARBA00022694"/>
    </source>
</evidence>
<evidence type="ECO:0000256" key="3">
    <source>
        <dbReference type="ARBA" id="ARBA00005043"/>
    </source>
</evidence>
<dbReference type="PROSITE" id="PS50082">
    <property type="entry name" value="WD_REPEATS_2"/>
    <property type="match status" value="4"/>
</dbReference>
<dbReference type="UniPathway" id="UPA00988"/>
<feature type="repeat" description="WD" evidence="11">
    <location>
        <begin position="51"/>
        <end position="93"/>
    </location>
</feature>
<dbReference type="InterPro" id="IPR015943">
    <property type="entry name" value="WD40/YVTN_repeat-like_dom_sf"/>
</dbReference>
<dbReference type="Proteomes" id="UP000308768">
    <property type="component" value="Unassembled WGS sequence"/>
</dbReference>
<organism evidence="12 13">
    <name type="scientific">Cryomyces minteri</name>
    <dbReference type="NCBI Taxonomy" id="331657"/>
    <lineage>
        <taxon>Eukaryota</taxon>
        <taxon>Fungi</taxon>
        <taxon>Dikarya</taxon>
        <taxon>Ascomycota</taxon>
        <taxon>Pezizomycotina</taxon>
        <taxon>Dothideomycetes</taxon>
        <taxon>Dothideomycetes incertae sedis</taxon>
        <taxon>Cryomyces</taxon>
    </lineage>
</organism>
<evidence type="ECO:0000256" key="11">
    <source>
        <dbReference type="PROSITE-ProRule" id="PRU00221"/>
    </source>
</evidence>
<dbReference type="SUPFAM" id="SSF50960">
    <property type="entry name" value="TolB, C-terminal domain"/>
    <property type="match status" value="1"/>
</dbReference>
<dbReference type="GO" id="GO:0005634">
    <property type="term" value="C:nucleus"/>
    <property type="evidence" value="ECO:0007669"/>
    <property type="project" value="UniProtKB-SubCell"/>
</dbReference>
<dbReference type="PRINTS" id="PR00320">
    <property type="entry name" value="GPROTEINBRPT"/>
</dbReference>
<evidence type="ECO:0000313" key="12">
    <source>
        <dbReference type="EMBL" id="TKA74927.1"/>
    </source>
</evidence>
<dbReference type="FunFam" id="2.130.10.10:FF:000400">
    <property type="entry name" value="Elongator acetyltransferase complex subunit 2"/>
    <property type="match status" value="1"/>
</dbReference>
<keyword evidence="6" id="KW-0963">Cytoplasm</keyword>
<evidence type="ECO:0000256" key="4">
    <source>
        <dbReference type="ARBA" id="ARBA00005881"/>
    </source>
</evidence>
<dbReference type="InterPro" id="IPR036322">
    <property type="entry name" value="WD40_repeat_dom_sf"/>
</dbReference>
<keyword evidence="9" id="KW-0677">Repeat</keyword>
<dbReference type="Pfam" id="PF00400">
    <property type="entry name" value="WD40"/>
    <property type="match status" value="6"/>
</dbReference>
<gene>
    <name evidence="12" type="ORF">B0A49_02597</name>
</gene>
<feature type="repeat" description="WD" evidence="11">
    <location>
        <begin position="402"/>
        <end position="433"/>
    </location>
</feature>
<proteinExistence type="inferred from homology"/>
<dbReference type="PANTHER" id="PTHR44111:SF1">
    <property type="entry name" value="ELONGATOR COMPLEX PROTEIN 2"/>
    <property type="match status" value="1"/>
</dbReference>
<evidence type="ECO:0000256" key="2">
    <source>
        <dbReference type="ARBA" id="ARBA00004496"/>
    </source>
</evidence>
<evidence type="ECO:0000313" key="13">
    <source>
        <dbReference type="Proteomes" id="UP000308768"/>
    </source>
</evidence>
<evidence type="ECO:0000256" key="10">
    <source>
        <dbReference type="ARBA" id="ARBA00023242"/>
    </source>
</evidence>
<keyword evidence="7 11" id="KW-0853">WD repeat</keyword>
<protein>
    <recommendedName>
        <fullName evidence="5">Elongator complex protein 2</fullName>
    </recommendedName>
</protein>
<keyword evidence="8" id="KW-0819">tRNA processing</keyword>
<comment type="similarity">
    <text evidence="4">Belongs to the WD repeat ELP2 family.</text>
</comment>
<comment type="subcellular location">
    <subcellularLocation>
        <location evidence="2">Cytoplasm</location>
    </subcellularLocation>
    <subcellularLocation>
        <location evidence="1">Nucleus</location>
    </subcellularLocation>
</comment>
<dbReference type="Gene3D" id="2.130.10.10">
    <property type="entry name" value="YVTN repeat-like/Quinoprotein amine dehydrogenase"/>
    <property type="match status" value="3"/>
</dbReference>
<dbReference type="OrthoDB" id="27911at2759"/>
<comment type="pathway">
    <text evidence="3">tRNA modification; 5-methoxycarbonylmethyl-2-thiouridine-tRNA biosynthesis.</text>
</comment>
<dbReference type="InterPro" id="IPR001680">
    <property type="entry name" value="WD40_rpt"/>
</dbReference>
<dbReference type="PROSITE" id="PS50294">
    <property type="entry name" value="WD_REPEATS_REGION"/>
    <property type="match status" value="4"/>
</dbReference>
<dbReference type="InterPro" id="IPR020472">
    <property type="entry name" value="WD40_PAC1"/>
</dbReference>
<evidence type="ECO:0000256" key="5">
    <source>
        <dbReference type="ARBA" id="ARBA00020267"/>
    </source>
</evidence>
<comment type="caution">
    <text evidence="12">The sequence shown here is derived from an EMBL/GenBank/DDBJ whole genome shotgun (WGS) entry which is preliminary data.</text>
</comment>
<feature type="non-terminal residue" evidence="12">
    <location>
        <position position="663"/>
    </location>
</feature>
<evidence type="ECO:0000256" key="7">
    <source>
        <dbReference type="ARBA" id="ARBA00022574"/>
    </source>
</evidence>
<feature type="repeat" description="WD" evidence="11">
    <location>
        <begin position="114"/>
        <end position="155"/>
    </location>
</feature>
<sequence length="663" mass="72031">MSVTTDFVATGGNRHPAAADWETGLLAFGADNNVALWNPANPNTRGISALLSGHTDTVNVVKFFPSPKARNSSEKSSSIILSGSADKTIRVWQRDRDVQDDGGLSPSFQQAKVVTDHQSSINAITVLPGSDVFASGSADGTLKIWKLNTESDVKVDLLQSISIAPRFLPLALALERLGASSLILAVAGTKPVIQIYVSKGDRFSLAATLAGHEGWIRSLDFTREEDHGDLLLASASQDKYIRLWRIHQGKELPAASSATSDPALGALGKSLSNKAHRFEAQGCTHSITFEALLLGHEDWIFSAKWRRRDGAQSPLQLLTASADNSLAVWEADPSTGVWVCVARLGEISAQKGATTATGSAGGFWIGLWSPSGDAVVSLGRTGSWRMWNHDDVSDRWLEHVAISGHVKEIKGIAWAKDGSYLLSTSSDQTTRLYAEWKRDGMQSWHEFSRPQIHGYDINCIDSIGNAQFISGADEKLLRVFDKPGAVAGLLDRLCGIHTAADRTLPDAANIPVLGLSNKAIQTVDDNDLGEDIINCQKDEREATDPASVVHRSTLDIDHPPFEDHLARHMLWPEIEKLYGHGYEISAVATSHDGTVVATACRASSIDHAVIRLYETKDWREIKPPLTAHSLTVTSLGFSFDDNHLLSTGRDRQWAVFERDGSQS</sequence>
<keyword evidence="10" id="KW-0539">Nucleus</keyword>
<dbReference type="GO" id="GO:0002098">
    <property type="term" value="P:tRNA wobble uridine modification"/>
    <property type="evidence" value="ECO:0007669"/>
    <property type="project" value="InterPro"/>
</dbReference>
<dbReference type="GO" id="GO:0033588">
    <property type="term" value="C:elongator holoenzyme complex"/>
    <property type="evidence" value="ECO:0007669"/>
    <property type="project" value="InterPro"/>
</dbReference>
<name>A0A4U0XFR8_9PEZI</name>
<dbReference type="AlphaFoldDB" id="A0A4U0XFR8"/>
<dbReference type="SMART" id="SM00320">
    <property type="entry name" value="WD40"/>
    <property type="match status" value="9"/>
</dbReference>
<dbReference type="InterPro" id="IPR037289">
    <property type="entry name" value="Elp2"/>
</dbReference>